<feature type="transmembrane region" description="Helical" evidence="1">
    <location>
        <begin position="172"/>
        <end position="197"/>
    </location>
</feature>
<keyword evidence="3" id="KW-1185">Reference proteome</keyword>
<feature type="transmembrane region" description="Helical" evidence="1">
    <location>
        <begin position="60"/>
        <end position="78"/>
    </location>
</feature>
<protein>
    <submittedName>
        <fullName evidence="2">Uncharacterized protein</fullName>
    </submittedName>
</protein>
<proteinExistence type="predicted"/>
<keyword evidence="1" id="KW-1133">Transmembrane helix</keyword>
<sequence>MLDFLSSSGPLYFFCPFLVHPYSLSFGFLSSLWSFCVLFLFMLAFLFFPLVLLSFSIHAGFSLFPLILLCSFSIHAGFSLSVPSRPSVSFSIHAGFFSLIPLVSLFFFFMLDFLSFLFCPFLFMLPFPLLWSFCPFFMDFLSLSCFSCWFSLPSGPSVSFSIHAGFSLFFSLSWSFCVLFMLVFSSLWSLCPFLFFLSSL</sequence>
<reference evidence="2" key="1">
    <citation type="submission" date="2021-01" db="EMBL/GenBank/DDBJ databases">
        <authorList>
            <person name="Li R."/>
            <person name="Bekaert M."/>
        </authorList>
    </citation>
    <scope>NUCLEOTIDE SEQUENCE</scope>
    <source>
        <strain evidence="2">Farmed</strain>
    </source>
</reference>
<dbReference type="AlphaFoldDB" id="A0A812DEZ1"/>
<organism evidence="2 3">
    <name type="scientific">Acanthosepion pharaonis</name>
    <name type="common">Pharaoh cuttlefish</name>
    <name type="synonym">Sepia pharaonis</name>
    <dbReference type="NCBI Taxonomy" id="158019"/>
    <lineage>
        <taxon>Eukaryota</taxon>
        <taxon>Metazoa</taxon>
        <taxon>Spiralia</taxon>
        <taxon>Lophotrochozoa</taxon>
        <taxon>Mollusca</taxon>
        <taxon>Cephalopoda</taxon>
        <taxon>Coleoidea</taxon>
        <taxon>Decapodiformes</taxon>
        <taxon>Sepiida</taxon>
        <taxon>Sepiina</taxon>
        <taxon>Sepiidae</taxon>
        <taxon>Acanthosepion</taxon>
    </lineage>
</organism>
<dbReference type="Proteomes" id="UP000597762">
    <property type="component" value="Unassembled WGS sequence"/>
</dbReference>
<comment type="caution">
    <text evidence="2">The sequence shown here is derived from an EMBL/GenBank/DDBJ whole genome shotgun (WGS) entry which is preliminary data.</text>
</comment>
<keyword evidence="1" id="KW-0472">Membrane</keyword>
<evidence type="ECO:0000256" key="1">
    <source>
        <dbReference type="SAM" id="Phobius"/>
    </source>
</evidence>
<name>A0A812DEZ1_ACAPH</name>
<dbReference type="EMBL" id="CAHIKZ030003547">
    <property type="protein sequence ID" value="CAE1301690.1"/>
    <property type="molecule type" value="Genomic_DNA"/>
</dbReference>
<feature type="transmembrane region" description="Helical" evidence="1">
    <location>
        <begin position="32"/>
        <end position="53"/>
    </location>
</feature>
<feature type="transmembrane region" description="Helical" evidence="1">
    <location>
        <begin position="90"/>
        <end position="123"/>
    </location>
</feature>
<accession>A0A812DEZ1</accession>
<evidence type="ECO:0000313" key="3">
    <source>
        <dbReference type="Proteomes" id="UP000597762"/>
    </source>
</evidence>
<gene>
    <name evidence="2" type="ORF">SPHA_54558</name>
</gene>
<evidence type="ECO:0000313" key="2">
    <source>
        <dbReference type="EMBL" id="CAE1301690.1"/>
    </source>
</evidence>
<keyword evidence="1" id="KW-0812">Transmembrane</keyword>